<dbReference type="AlphaFoldDB" id="A0A8S1W0D2"/>
<dbReference type="Proteomes" id="UP000689195">
    <property type="component" value="Unassembled WGS sequence"/>
</dbReference>
<evidence type="ECO:0000313" key="2">
    <source>
        <dbReference type="EMBL" id="CAD8182263.1"/>
    </source>
</evidence>
<sequence length="284" mass="33492">MKIQLFVLSIILISGNECVLKRQSCKDLNTKKQCNNTDDKALQCYWNNSCFNNKYQSCYLFLTESECQESSEYLCYWQNGQCIKNKKYYYSQKVELKIIYVKILIIILIVVIQREDKNNFVHGSMDVVKLFRNVLKQQTLNNAEMLILERASSQEKEYIYIADIFDYNNCREEDCLFKTYTSCPEFINGRRCFLNSGQCTQCSYQTNPQDCIVTKQCTWQSSECSNILCYQITSKRLCNQINYCQYDFTTQSCQIKNIDKTSHCYNYNISSDPIKTKYNSFFGL</sequence>
<protein>
    <recommendedName>
        <fullName evidence="4">Transmembrane protein</fullName>
    </recommendedName>
</protein>
<keyword evidence="1" id="KW-0732">Signal</keyword>
<accession>A0A8S1W0D2</accession>
<proteinExistence type="predicted"/>
<name>A0A8S1W0D2_9CILI</name>
<evidence type="ECO:0000256" key="1">
    <source>
        <dbReference type="SAM" id="SignalP"/>
    </source>
</evidence>
<feature type="signal peptide" evidence="1">
    <location>
        <begin position="1"/>
        <end position="18"/>
    </location>
</feature>
<organism evidence="2 3">
    <name type="scientific">Paramecium pentaurelia</name>
    <dbReference type="NCBI Taxonomy" id="43138"/>
    <lineage>
        <taxon>Eukaryota</taxon>
        <taxon>Sar</taxon>
        <taxon>Alveolata</taxon>
        <taxon>Ciliophora</taxon>
        <taxon>Intramacronucleata</taxon>
        <taxon>Oligohymenophorea</taxon>
        <taxon>Peniculida</taxon>
        <taxon>Parameciidae</taxon>
        <taxon>Paramecium</taxon>
    </lineage>
</organism>
<feature type="chain" id="PRO_5035888275" description="Transmembrane protein" evidence="1">
    <location>
        <begin position="19"/>
        <end position="284"/>
    </location>
</feature>
<gene>
    <name evidence="2" type="ORF">PPENT_87.1.T0780106</name>
</gene>
<reference evidence="2" key="1">
    <citation type="submission" date="2021-01" db="EMBL/GenBank/DDBJ databases">
        <authorList>
            <consortium name="Genoscope - CEA"/>
            <person name="William W."/>
        </authorList>
    </citation>
    <scope>NUCLEOTIDE SEQUENCE</scope>
</reference>
<dbReference type="EMBL" id="CAJJDO010000078">
    <property type="protein sequence ID" value="CAD8182263.1"/>
    <property type="molecule type" value="Genomic_DNA"/>
</dbReference>
<evidence type="ECO:0000313" key="3">
    <source>
        <dbReference type="Proteomes" id="UP000689195"/>
    </source>
</evidence>
<dbReference type="OrthoDB" id="301527at2759"/>
<comment type="caution">
    <text evidence="2">The sequence shown here is derived from an EMBL/GenBank/DDBJ whole genome shotgun (WGS) entry which is preliminary data.</text>
</comment>
<evidence type="ECO:0008006" key="4">
    <source>
        <dbReference type="Google" id="ProtNLM"/>
    </source>
</evidence>
<keyword evidence="3" id="KW-1185">Reference proteome</keyword>